<comment type="caution">
    <text evidence="4">The sequence shown here is derived from an EMBL/GenBank/DDBJ whole genome shotgun (WGS) entry which is preliminary data.</text>
</comment>
<name>A0A4Q6XT04_9SPHN</name>
<proteinExistence type="predicted"/>
<dbReference type="InterPro" id="IPR036271">
    <property type="entry name" value="Tet_transcr_reg_TetR-rel_C_sf"/>
</dbReference>
<dbReference type="Pfam" id="PF17940">
    <property type="entry name" value="TetR_C_31"/>
    <property type="match status" value="1"/>
</dbReference>
<evidence type="ECO:0000256" key="2">
    <source>
        <dbReference type="PROSITE-ProRule" id="PRU00335"/>
    </source>
</evidence>
<dbReference type="PANTHER" id="PTHR30055:SF226">
    <property type="entry name" value="HTH-TYPE TRANSCRIPTIONAL REGULATOR PKSA"/>
    <property type="match status" value="1"/>
</dbReference>
<evidence type="ECO:0000313" key="4">
    <source>
        <dbReference type="EMBL" id="RZF63633.1"/>
    </source>
</evidence>
<dbReference type="InterPro" id="IPR001647">
    <property type="entry name" value="HTH_TetR"/>
</dbReference>
<gene>
    <name evidence="4" type="ORF">EWE75_14985</name>
</gene>
<dbReference type="GO" id="GO:0003700">
    <property type="term" value="F:DNA-binding transcription factor activity"/>
    <property type="evidence" value="ECO:0007669"/>
    <property type="project" value="TreeGrafter"/>
</dbReference>
<dbReference type="SUPFAM" id="SSF48498">
    <property type="entry name" value="Tetracyclin repressor-like, C-terminal domain"/>
    <property type="match status" value="1"/>
</dbReference>
<protein>
    <submittedName>
        <fullName evidence="4">TetR family transcriptional regulator</fullName>
    </submittedName>
</protein>
<dbReference type="AlphaFoldDB" id="A0A4Q6XT04"/>
<dbReference type="OrthoDB" id="9809265at2"/>
<evidence type="ECO:0000259" key="3">
    <source>
        <dbReference type="PROSITE" id="PS50977"/>
    </source>
</evidence>
<dbReference type="PRINTS" id="PR00455">
    <property type="entry name" value="HTHTETR"/>
</dbReference>
<dbReference type="Pfam" id="PF00440">
    <property type="entry name" value="TetR_N"/>
    <property type="match status" value="1"/>
</dbReference>
<evidence type="ECO:0000256" key="1">
    <source>
        <dbReference type="ARBA" id="ARBA00023125"/>
    </source>
</evidence>
<evidence type="ECO:0000313" key="5">
    <source>
        <dbReference type="Proteomes" id="UP000292085"/>
    </source>
</evidence>
<dbReference type="InterPro" id="IPR050109">
    <property type="entry name" value="HTH-type_TetR-like_transc_reg"/>
</dbReference>
<keyword evidence="1 2" id="KW-0238">DNA-binding</keyword>
<sequence length="196" mass="21517">MYKRTQSWNKGESVIASKVRQNDPARQQRIVDAALAVISEHGVAATTHRKIAAAAEVPLGSLTYYFASLEDILTTAFLQLAAQSSAAFRARLETANDPISAREAVIDIIAGSIWAEPRTLLLSYELYAFAARHPPVSAVMQQWMDTSRAALSRFFDPLTARALDALIEGIGIHNSIDREPLDRTSIGIIVERIARV</sequence>
<dbReference type="Gene3D" id="1.10.357.10">
    <property type="entry name" value="Tetracycline Repressor, domain 2"/>
    <property type="match status" value="1"/>
</dbReference>
<organism evidence="4 5">
    <name type="scientific">Sphingomonas populi</name>
    <dbReference type="NCBI Taxonomy" id="2484750"/>
    <lineage>
        <taxon>Bacteria</taxon>
        <taxon>Pseudomonadati</taxon>
        <taxon>Pseudomonadota</taxon>
        <taxon>Alphaproteobacteria</taxon>
        <taxon>Sphingomonadales</taxon>
        <taxon>Sphingomonadaceae</taxon>
        <taxon>Sphingomonas</taxon>
    </lineage>
</organism>
<dbReference type="InterPro" id="IPR009057">
    <property type="entry name" value="Homeodomain-like_sf"/>
</dbReference>
<keyword evidence="5" id="KW-1185">Reference proteome</keyword>
<dbReference type="Proteomes" id="UP000292085">
    <property type="component" value="Unassembled WGS sequence"/>
</dbReference>
<feature type="DNA-binding region" description="H-T-H motif" evidence="2">
    <location>
        <begin position="47"/>
        <end position="66"/>
    </location>
</feature>
<feature type="domain" description="HTH tetR-type" evidence="3">
    <location>
        <begin position="24"/>
        <end position="84"/>
    </location>
</feature>
<dbReference type="SUPFAM" id="SSF46689">
    <property type="entry name" value="Homeodomain-like"/>
    <property type="match status" value="1"/>
</dbReference>
<reference evidence="4 5" key="1">
    <citation type="submission" date="2019-02" db="EMBL/GenBank/DDBJ databases">
        <authorList>
            <person name="Li Y."/>
        </authorList>
    </citation>
    <scope>NUCLEOTIDE SEQUENCE [LARGE SCALE GENOMIC DNA]</scope>
    <source>
        <strain evidence="4 5">3-7</strain>
    </source>
</reference>
<dbReference type="RefSeq" id="WP_130158903.1">
    <property type="nucleotide sequence ID" value="NZ_SGIS01000023.1"/>
</dbReference>
<dbReference type="PANTHER" id="PTHR30055">
    <property type="entry name" value="HTH-TYPE TRANSCRIPTIONAL REGULATOR RUTR"/>
    <property type="match status" value="1"/>
</dbReference>
<accession>A0A4Q6XT04</accession>
<dbReference type="EMBL" id="SGIS01000023">
    <property type="protein sequence ID" value="RZF63633.1"/>
    <property type="molecule type" value="Genomic_DNA"/>
</dbReference>
<dbReference type="GO" id="GO:0000976">
    <property type="term" value="F:transcription cis-regulatory region binding"/>
    <property type="evidence" value="ECO:0007669"/>
    <property type="project" value="TreeGrafter"/>
</dbReference>
<dbReference type="InterPro" id="IPR041583">
    <property type="entry name" value="TetR_C_31"/>
</dbReference>
<dbReference type="PROSITE" id="PS50977">
    <property type="entry name" value="HTH_TETR_2"/>
    <property type="match status" value="1"/>
</dbReference>